<dbReference type="EMBL" id="CP019323">
    <property type="protein sequence ID" value="APX71917.1"/>
    <property type="molecule type" value="Genomic_DNA"/>
</dbReference>
<sequence>MNQNKHRAMTLLLGIVGVSRQSYNKFFNLKQTSKEDQDELLKGRITYWYELNTKFIGTDTILTNLKSNPQVTM</sequence>
<dbReference type="RefSeq" id="WP_076614421.1">
    <property type="nucleotide sequence ID" value="NZ_CP019323.1"/>
</dbReference>
<dbReference type="KEGG" id="lalw:BTM29_04810"/>
<evidence type="ECO:0000313" key="1">
    <source>
        <dbReference type="EMBL" id="APX71917.1"/>
    </source>
</evidence>
<evidence type="ECO:0000313" key="2">
    <source>
        <dbReference type="Proteomes" id="UP000187499"/>
    </source>
</evidence>
<accession>A0A1P8Q274</accession>
<dbReference type="OrthoDB" id="9781005at2"/>
<organism evidence="1 2">
    <name type="scientific">Companilactobacillus allii</name>
    <dbReference type="NCBI Taxonomy" id="1847728"/>
    <lineage>
        <taxon>Bacteria</taxon>
        <taxon>Bacillati</taxon>
        <taxon>Bacillota</taxon>
        <taxon>Bacilli</taxon>
        <taxon>Lactobacillales</taxon>
        <taxon>Lactobacillaceae</taxon>
        <taxon>Companilactobacillus</taxon>
    </lineage>
</organism>
<proteinExistence type="predicted"/>
<gene>
    <name evidence="1" type="ORF">BTM29_04810</name>
</gene>
<dbReference type="Proteomes" id="UP000187499">
    <property type="component" value="Chromosome"/>
</dbReference>
<dbReference type="AlphaFoldDB" id="A0A1P8Q274"/>
<reference evidence="2" key="1">
    <citation type="submission" date="2016-12" db="EMBL/GenBank/DDBJ databases">
        <authorList>
            <person name="Jung M.Y."/>
            <person name="Lee S.H."/>
        </authorList>
    </citation>
    <scope>NUCLEOTIDE SEQUENCE [LARGE SCALE GENOMIC DNA]</scope>
    <source>
        <strain evidence="2">WiKim39</strain>
    </source>
</reference>
<keyword evidence="2" id="KW-1185">Reference proteome</keyword>
<protein>
    <submittedName>
        <fullName evidence="1">Uncharacterized protein</fullName>
    </submittedName>
</protein>
<name>A0A1P8Q274_9LACO</name>